<dbReference type="EMBL" id="FPAQ01000023">
    <property type="protein sequence ID" value="SFT83094.1"/>
    <property type="molecule type" value="Genomic_DNA"/>
</dbReference>
<sequence>MNQTRCVPSLRAGIGAVLLFVLEPHGVLAQELTVTDLGTLGGSESFAVDVSQGGAVVVGDSDTGMGTRAFRWTKDGMMQDLGTLPGGTSSSAEGVSADGAVIVGTSRNADGSQAFRWTATGGLEDLGSLGGDFTAASGVSADGSVVVGFSGTPANVDRAYRWTAASGMVDLGTLGGAFSFANDVSANGAVIVGQSERANGDFIGFRWTASEGMQDLGSLGGSFSSATAVSGDGIVIVGFSLTASDDDRAFRWTEAQGMQSLGVLPGDTDSLSFGVSDDGAVIVGESFSSGSDSRAFRWTEAEGMQDIGTLGGDTAVASAVSGDGSVIVGRSTTASGDERAALWKFSDEPPESPVIIDVASTLRSVAALANDAFAVMELRRRDLNTLQNSCRVSRAGDVCYSAATDVSGVDGNTDALGSVTVGYGLTDRLSAGVTLGHALWEDLPSSVDRGDGNIGGGVYVQWHDTGAAAARYLRGSLSANRYDVDTARQDLGFTEAATGDSRIEGWSAAVELGQSHPLEGRSHVGYYGGLRHGDLKMRAFTERKAAFPFRYAETTQRLTSAFAGARYAMPLSDAVQWSVDAEIEQDLAHDDPTLIASADYIGTVTFDADTEQTRGVLSTRVTYAVNDRLHLSVTPYVARTALDDTAVGSVFAIEGRF</sequence>
<name>A0A1I7B7J2_9GAMM</name>
<feature type="domain" description="Autotransporter" evidence="1">
    <location>
        <begin position="365"/>
        <end position="657"/>
    </location>
</feature>
<evidence type="ECO:0000313" key="2">
    <source>
        <dbReference type="EMBL" id="SFT83094.1"/>
    </source>
</evidence>
<dbReference type="Pfam" id="PF03797">
    <property type="entry name" value="Autotransporter"/>
    <property type="match status" value="1"/>
</dbReference>
<dbReference type="NCBIfam" id="TIGR02913">
    <property type="entry name" value="HAF_rpt"/>
    <property type="match status" value="6"/>
</dbReference>
<evidence type="ECO:0000313" key="3">
    <source>
        <dbReference type="Proteomes" id="UP000199594"/>
    </source>
</evidence>
<proteinExistence type="predicted"/>
<dbReference type="RefSeq" id="WP_089850304.1">
    <property type="nucleotide sequence ID" value="NZ_FPAQ01000023.1"/>
</dbReference>
<dbReference type="InterPro" id="IPR005546">
    <property type="entry name" value="Autotransporte_beta"/>
</dbReference>
<accession>A0A1I7B7J2</accession>
<reference evidence="2 3" key="1">
    <citation type="submission" date="2016-10" db="EMBL/GenBank/DDBJ databases">
        <authorList>
            <person name="de Groot N.N."/>
        </authorList>
    </citation>
    <scope>NUCLEOTIDE SEQUENCE [LARGE SCALE GENOMIC DNA]</scope>
    <source>
        <strain evidence="2 3">CGMCC 1.6493</strain>
    </source>
</reference>
<dbReference type="OrthoDB" id="6510662at2"/>
<dbReference type="InterPro" id="IPR036709">
    <property type="entry name" value="Autotransporte_beta_dom_sf"/>
</dbReference>
<dbReference type="SUPFAM" id="SSF103515">
    <property type="entry name" value="Autotransporter"/>
    <property type="match status" value="1"/>
</dbReference>
<dbReference type="SMART" id="SM00869">
    <property type="entry name" value="Autotransporter"/>
    <property type="match status" value="1"/>
</dbReference>
<dbReference type="AlphaFoldDB" id="A0A1I7B7J2"/>
<evidence type="ECO:0000259" key="1">
    <source>
        <dbReference type="PROSITE" id="PS51208"/>
    </source>
</evidence>
<dbReference type="PROSITE" id="PS51208">
    <property type="entry name" value="AUTOTRANSPORTER"/>
    <property type="match status" value="1"/>
</dbReference>
<dbReference type="InterPro" id="IPR014262">
    <property type="entry name" value="HAF_rpt"/>
</dbReference>
<gene>
    <name evidence="2" type="ORF">SAMN04487956_12347</name>
</gene>
<protein>
    <submittedName>
        <fullName evidence="2">Probable extracellular repeat, HAF family</fullName>
    </submittedName>
</protein>
<organism evidence="2 3">
    <name type="scientific">Halomonas saccharevitans</name>
    <dbReference type="NCBI Taxonomy" id="416872"/>
    <lineage>
        <taxon>Bacteria</taxon>
        <taxon>Pseudomonadati</taxon>
        <taxon>Pseudomonadota</taxon>
        <taxon>Gammaproteobacteria</taxon>
        <taxon>Oceanospirillales</taxon>
        <taxon>Halomonadaceae</taxon>
        <taxon>Halomonas</taxon>
    </lineage>
</organism>
<dbReference type="Gene3D" id="2.40.128.130">
    <property type="entry name" value="Autotransporter beta-domain"/>
    <property type="match status" value="1"/>
</dbReference>
<dbReference type="Proteomes" id="UP000199594">
    <property type="component" value="Unassembled WGS sequence"/>
</dbReference>